<dbReference type="PROSITE" id="PS51186">
    <property type="entry name" value="GNAT"/>
    <property type="match status" value="1"/>
</dbReference>
<keyword evidence="3" id="KW-1185">Reference proteome</keyword>
<reference evidence="2" key="1">
    <citation type="submission" date="2023-07" db="EMBL/GenBank/DDBJ databases">
        <title>Genomic Encyclopedia of Type Strains, Phase IV (KMG-IV): sequencing the most valuable type-strain genomes for metagenomic binning, comparative biology and taxonomic classification.</title>
        <authorList>
            <person name="Goeker M."/>
        </authorList>
    </citation>
    <scope>NUCLEOTIDE SEQUENCE</scope>
    <source>
        <strain evidence="2">DSM 24202</strain>
    </source>
</reference>
<dbReference type="InterPro" id="IPR000182">
    <property type="entry name" value="GNAT_dom"/>
</dbReference>
<feature type="domain" description="N-acetyltransferase" evidence="1">
    <location>
        <begin position="18"/>
        <end position="164"/>
    </location>
</feature>
<protein>
    <submittedName>
        <fullName evidence="2">GNAT superfamily N-acetyltransferase</fullName>
    </submittedName>
</protein>
<gene>
    <name evidence="2" type="ORF">J3R75_003408</name>
</gene>
<dbReference type="EMBL" id="JAUSVL010000001">
    <property type="protein sequence ID" value="MDQ0291301.1"/>
    <property type="molecule type" value="Genomic_DNA"/>
</dbReference>
<dbReference type="Proteomes" id="UP001238163">
    <property type="component" value="Unassembled WGS sequence"/>
</dbReference>
<organism evidence="2 3">
    <name type="scientific">Oligosphaera ethanolica</name>
    <dbReference type="NCBI Taxonomy" id="760260"/>
    <lineage>
        <taxon>Bacteria</taxon>
        <taxon>Pseudomonadati</taxon>
        <taxon>Lentisphaerota</taxon>
        <taxon>Oligosphaeria</taxon>
        <taxon>Oligosphaerales</taxon>
        <taxon>Oligosphaeraceae</taxon>
        <taxon>Oligosphaera</taxon>
    </lineage>
</organism>
<proteinExistence type="predicted"/>
<dbReference type="GO" id="GO:0016747">
    <property type="term" value="F:acyltransferase activity, transferring groups other than amino-acyl groups"/>
    <property type="evidence" value="ECO:0007669"/>
    <property type="project" value="InterPro"/>
</dbReference>
<dbReference type="Gene3D" id="3.40.630.30">
    <property type="match status" value="1"/>
</dbReference>
<evidence type="ECO:0000313" key="2">
    <source>
        <dbReference type="EMBL" id="MDQ0291301.1"/>
    </source>
</evidence>
<dbReference type="RefSeq" id="WP_307263889.1">
    <property type="nucleotide sequence ID" value="NZ_JAUSVL010000001.1"/>
</dbReference>
<dbReference type="AlphaFoldDB" id="A0AAE3VJ13"/>
<dbReference type="CDD" id="cd04301">
    <property type="entry name" value="NAT_SF"/>
    <property type="match status" value="1"/>
</dbReference>
<dbReference type="InterPro" id="IPR016181">
    <property type="entry name" value="Acyl_CoA_acyltransferase"/>
</dbReference>
<name>A0AAE3VJ13_9BACT</name>
<dbReference type="SUPFAM" id="SSF55729">
    <property type="entry name" value="Acyl-CoA N-acyltransferases (Nat)"/>
    <property type="match status" value="1"/>
</dbReference>
<dbReference type="Pfam" id="PF00583">
    <property type="entry name" value="Acetyltransf_1"/>
    <property type="match status" value="1"/>
</dbReference>
<evidence type="ECO:0000313" key="3">
    <source>
        <dbReference type="Proteomes" id="UP001238163"/>
    </source>
</evidence>
<sequence>MSTFTIRHMRDRDKWPVAKIICLSTSTWYQTHNMGLRFVGGPKTTEFFYDIYHTLPGSYGIVADDDVSHDVLGSCFVHERPTHMSLGIMNVHPSYANRGIASALLRTIIAQAKKIEKPLRLVSSALNLDSFSLYNKQGFVPYCVYQDMEFTVPQGGYEVNLQATPRTRQGTLADLDEIVALEREVSGIERPGDYEHFLTNPDGCWHVSVCDSMDGGIDAVMVSVCNPATTMLGPGCARDAESGSAVLLAELNHFPNHAIVGLIPSACREMVDLGYHLGAKNKELHFAQIIGDTPKINGWAFPTFMPESG</sequence>
<accession>A0AAE3VJ13</accession>
<comment type="caution">
    <text evidence="2">The sequence shown here is derived from an EMBL/GenBank/DDBJ whole genome shotgun (WGS) entry which is preliminary data.</text>
</comment>
<evidence type="ECO:0000259" key="1">
    <source>
        <dbReference type="PROSITE" id="PS51186"/>
    </source>
</evidence>